<dbReference type="PANTHER" id="PTHR11537">
    <property type="entry name" value="VOLTAGE-GATED POTASSIUM CHANNEL"/>
    <property type="match status" value="1"/>
</dbReference>
<dbReference type="SUPFAM" id="SSF81324">
    <property type="entry name" value="Voltage-gated potassium channels"/>
    <property type="match status" value="1"/>
</dbReference>
<protein>
    <submittedName>
        <fullName evidence="15">Ion transporter</fullName>
    </submittedName>
</protein>
<feature type="compositionally biased region" description="Low complexity" evidence="12">
    <location>
        <begin position="269"/>
        <end position="288"/>
    </location>
</feature>
<keyword evidence="6" id="KW-0851">Voltage-gated channel</keyword>
<feature type="region of interest" description="Disordered" evidence="12">
    <location>
        <begin position="269"/>
        <end position="308"/>
    </location>
</feature>
<keyword evidence="8 13" id="KW-1133">Transmembrane helix</keyword>
<sequence length="308" mass="33222">MGKPRMAEDRMSRASALKRRAYFAVNDPLHGGLLARIFGAFVFALIIANAVLVFAEAQAGFPAWVYSAFWVFGVVSTACFGIEYAVRLWVSDLAHPALSASRARVRYATSVMGIIDLLAFLPGMIAWFVPMTAQMFSGIRIIRLVRLIKISRYMKGVRSIGRVLAKRRHEIVAAFMVLALLTVTASVLMFQVENPVQPEKFDSVFTGMYWAMTTITSTGYGDLVPVTALGRFIGFCTMVLSIAVVAIPAGIFSAGFVAQFKEEDAESAKQANAAGGASADDGSLSGDATVSGGLDEGDPISDRRPDRP</sequence>
<evidence type="ECO:0000313" key="16">
    <source>
        <dbReference type="Proteomes" id="UP001487305"/>
    </source>
</evidence>
<dbReference type="Proteomes" id="UP001487305">
    <property type="component" value="Unassembled WGS sequence"/>
</dbReference>
<feature type="transmembrane region" description="Helical" evidence="13">
    <location>
        <begin position="133"/>
        <end position="150"/>
    </location>
</feature>
<feature type="transmembrane region" description="Helical" evidence="13">
    <location>
        <begin position="33"/>
        <end position="55"/>
    </location>
</feature>
<gene>
    <name evidence="15" type="ORF">AAA083_05820</name>
</gene>
<comment type="subcellular location">
    <subcellularLocation>
        <location evidence="1">Membrane</location>
        <topology evidence="1">Multi-pass membrane protein</topology>
    </subcellularLocation>
</comment>
<evidence type="ECO:0000256" key="3">
    <source>
        <dbReference type="ARBA" id="ARBA00022538"/>
    </source>
</evidence>
<evidence type="ECO:0000256" key="5">
    <source>
        <dbReference type="ARBA" id="ARBA00022826"/>
    </source>
</evidence>
<reference evidence="15 16" key="1">
    <citation type="submission" date="2024-04" db="EMBL/GenBank/DDBJ databases">
        <title>Human intestinal bacterial collection.</title>
        <authorList>
            <person name="Pauvert C."/>
            <person name="Hitch T.C.A."/>
            <person name="Clavel T."/>
        </authorList>
    </citation>
    <scope>NUCLEOTIDE SEQUENCE [LARGE SCALE GENOMIC DNA]</scope>
    <source>
        <strain evidence="15 16">CLA-KB-H42</strain>
    </source>
</reference>
<dbReference type="EMBL" id="JBBNOP010000004">
    <property type="protein sequence ID" value="MEQ3362487.1"/>
    <property type="molecule type" value="Genomic_DNA"/>
</dbReference>
<feature type="transmembrane region" description="Helical" evidence="13">
    <location>
        <begin position="232"/>
        <end position="257"/>
    </location>
</feature>
<keyword evidence="7" id="KW-0630">Potassium</keyword>
<dbReference type="InterPro" id="IPR005821">
    <property type="entry name" value="Ion_trans_dom"/>
</dbReference>
<evidence type="ECO:0000256" key="8">
    <source>
        <dbReference type="ARBA" id="ARBA00022989"/>
    </source>
</evidence>
<feature type="transmembrane region" description="Helical" evidence="13">
    <location>
        <begin position="61"/>
        <end position="86"/>
    </location>
</feature>
<evidence type="ECO:0000256" key="7">
    <source>
        <dbReference type="ARBA" id="ARBA00022958"/>
    </source>
</evidence>
<keyword evidence="9" id="KW-0406">Ion transport</keyword>
<dbReference type="PANTHER" id="PTHR11537:SF254">
    <property type="entry name" value="POTASSIUM VOLTAGE-GATED CHANNEL PROTEIN SHAB"/>
    <property type="match status" value="1"/>
</dbReference>
<evidence type="ECO:0000259" key="14">
    <source>
        <dbReference type="Pfam" id="PF00520"/>
    </source>
</evidence>
<evidence type="ECO:0000256" key="11">
    <source>
        <dbReference type="ARBA" id="ARBA00023303"/>
    </source>
</evidence>
<comment type="caution">
    <text evidence="15">The sequence shown here is derived from an EMBL/GenBank/DDBJ whole genome shotgun (WGS) entry which is preliminary data.</text>
</comment>
<feature type="domain" description="Ion transport" evidence="14">
    <location>
        <begin position="36"/>
        <end position="261"/>
    </location>
</feature>
<keyword evidence="10 13" id="KW-0472">Membrane</keyword>
<dbReference type="InterPro" id="IPR028325">
    <property type="entry name" value="VG_K_chnl"/>
</dbReference>
<keyword evidence="3" id="KW-0633">Potassium transport</keyword>
<evidence type="ECO:0000256" key="1">
    <source>
        <dbReference type="ARBA" id="ARBA00004141"/>
    </source>
</evidence>
<keyword evidence="2" id="KW-0813">Transport</keyword>
<proteinExistence type="predicted"/>
<keyword evidence="11" id="KW-0407">Ion channel</keyword>
<evidence type="ECO:0000256" key="9">
    <source>
        <dbReference type="ARBA" id="ARBA00023065"/>
    </source>
</evidence>
<dbReference type="Pfam" id="PF00520">
    <property type="entry name" value="Ion_trans"/>
    <property type="match status" value="1"/>
</dbReference>
<keyword evidence="16" id="KW-1185">Reference proteome</keyword>
<dbReference type="PRINTS" id="PR00169">
    <property type="entry name" value="KCHANNEL"/>
</dbReference>
<dbReference type="Gene3D" id="1.20.120.350">
    <property type="entry name" value="Voltage-gated potassium channels. Chain C"/>
    <property type="match status" value="1"/>
</dbReference>
<evidence type="ECO:0000313" key="15">
    <source>
        <dbReference type="EMBL" id="MEQ3362487.1"/>
    </source>
</evidence>
<dbReference type="RefSeq" id="WP_349227261.1">
    <property type="nucleotide sequence ID" value="NZ_JBBNOP010000004.1"/>
</dbReference>
<dbReference type="InterPro" id="IPR027359">
    <property type="entry name" value="Volt_channel_dom_sf"/>
</dbReference>
<evidence type="ECO:0000256" key="6">
    <source>
        <dbReference type="ARBA" id="ARBA00022882"/>
    </source>
</evidence>
<evidence type="ECO:0000256" key="2">
    <source>
        <dbReference type="ARBA" id="ARBA00022448"/>
    </source>
</evidence>
<evidence type="ECO:0000256" key="4">
    <source>
        <dbReference type="ARBA" id="ARBA00022692"/>
    </source>
</evidence>
<keyword evidence="4 13" id="KW-0812">Transmembrane</keyword>
<feature type="transmembrane region" description="Helical" evidence="13">
    <location>
        <begin position="107"/>
        <end position="127"/>
    </location>
</feature>
<evidence type="ECO:0000256" key="13">
    <source>
        <dbReference type="SAM" id="Phobius"/>
    </source>
</evidence>
<organism evidence="15 16">
    <name type="scientific">Raoultibacter massiliensis</name>
    <dbReference type="NCBI Taxonomy" id="1852371"/>
    <lineage>
        <taxon>Bacteria</taxon>
        <taxon>Bacillati</taxon>
        <taxon>Actinomycetota</taxon>
        <taxon>Coriobacteriia</taxon>
        <taxon>Eggerthellales</taxon>
        <taxon>Eggerthellaceae</taxon>
        <taxon>Raoultibacter</taxon>
    </lineage>
</organism>
<name>A0ABV1JCR4_9ACTN</name>
<evidence type="ECO:0000256" key="12">
    <source>
        <dbReference type="SAM" id="MobiDB-lite"/>
    </source>
</evidence>
<accession>A0ABV1JCR4</accession>
<evidence type="ECO:0000256" key="10">
    <source>
        <dbReference type="ARBA" id="ARBA00023136"/>
    </source>
</evidence>
<feature type="transmembrane region" description="Helical" evidence="13">
    <location>
        <begin position="171"/>
        <end position="192"/>
    </location>
</feature>
<dbReference type="Gene3D" id="1.10.287.70">
    <property type="match status" value="1"/>
</dbReference>
<keyword evidence="5" id="KW-0631">Potassium channel</keyword>